<accession>A0A9Q7ZLI5</accession>
<sequence length="35" mass="4383">MYWLTIDAMNVTLRYMFTFLLGCMAVKWRYHQHEL</sequence>
<name>A0A9Q7ZLI5_9ENTR</name>
<organism evidence="1 2">
    <name type="scientific">Citrobacter youngae</name>
    <dbReference type="NCBI Taxonomy" id="133448"/>
    <lineage>
        <taxon>Bacteria</taxon>
        <taxon>Pseudomonadati</taxon>
        <taxon>Pseudomonadota</taxon>
        <taxon>Gammaproteobacteria</taxon>
        <taxon>Enterobacterales</taxon>
        <taxon>Enterobacteriaceae</taxon>
        <taxon>Citrobacter</taxon>
        <taxon>Citrobacter freundii complex</taxon>
    </lineage>
</organism>
<comment type="caution">
    <text evidence="1">The sequence shown here is derived from an EMBL/GenBank/DDBJ whole genome shotgun (WGS) entry which is preliminary data.</text>
</comment>
<reference evidence="1 2" key="1">
    <citation type="submission" date="2018-06" db="EMBL/GenBank/DDBJ databases">
        <authorList>
            <consortium name="Pathogen Informatics"/>
            <person name="Doyle S."/>
        </authorList>
    </citation>
    <scope>NUCLEOTIDE SEQUENCE [LARGE SCALE GENOMIC DNA]</scope>
    <source>
        <strain evidence="1 2">NCTC8782</strain>
    </source>
</reference>
<gene>
    <name evidence="1" type="ORF">NCTC8782_00846</name>
</gene>
<protein>
    <submittedName>
        <fullName evidence="1">Uncharacterized protein</fullName>
    </submittedName>
</protein>
<proteinExistence type="predicted"/>
<evidence type="ECO:0000313" key="2">
    <source>
        <dbReference type="Proteomes" id="UP000255286"/>
    </source>
</evidence>
<dbReference type="EMBL" id="UIGT01000001">
    <property type="protein sequence ID" value="SUX78391.1"/>
    <property type="molecule type" value="Genomic_DNA"/>
</dbReference>
<dbReference type="AlphaFoldDB" id="A0A9Q7ZLI5"/>
<evidence type="ECO:0000313" key="1">
    <source>
        <dbReference type="EMBL" id="SUX78391.1"/>
    </source>
</evidence>
<dbReference type="Proteomes" id="UP000255286">
    <property type="component" value="Unassembled WGS sequence"/>
</dbReference>